<dbReference type="EMBL" id="FNCP01000032">
    <property type="protein sequence ID" value="SDI28729.1"/>
    <property type="molecule type" value="Genomic_DNA"/>
</dbReference>
<name>A0A1G8JBU6_9FIRM</name>
<proteinExistence type="predicted"/>
<sequence length="36" mass="4504">MKFKLRFTMKFKKRLILIPLDYQVGYFYGEMVKLKE</sequence>
<dbReference type="Proteomes" id="UP000198656">
    <property type="component" value="Unassembled WGS sequence"/>
</dbReference>
<dbReference type="AlphaFoldDB" id="A0A1G8JBU6"/>
<evidence type="ECO:0000313" key="1">
    <source>
        <dbReference type="EMBL" id="SDI28729.1"/>
    </source>
</evidence>
<accession>A0A1G8JBU6</accession>
<dbReference type="STRING" id="1121419.SAMN05443529_13224"/>
<reference evidence="2" key="1">
    <citation type="submission" date="2016-10" db="EMBL/GenBank/DDBJ databases">
        <authorList>
            <person name="Varghese N."/>
            <person name="Submissions S."/>
        </authorList>
    </citation>
    <scope>NUCLEOTIDE SEQUENCE [LARGE SCALE GENOMIC DNA]</scope>
    <source>
        <strain evidence="2">DSM 8344</strain>
    </source>
</reference>
<evidence type="ECO:0000313" key="2">
    <source>
        <dbReference type="Proteomes" id="UP000198656"/>
    </source>
</evidence>
<organism evidence="1 2">
    <name type="scientific">Desulfosporosinus hippei DSM 8344</name>
    <dbReference type="NCBI Taxonomy" id="1121419"/>
    <lineage>
        <taxon>Bacteria</taxon>
        <taxon>Bacillati</taxon>
        <taxon>Bacillota</taxon>
        <taxon>Clostridia</taxon>
        <taxon>Eubacteriales</taxon>
        <taxon>Desulfitobacteriaceae</taxon>
        <taxon>Desulfosporosinus</taxon>
    </lineage>
</organism>
<gene>
    <name evidence="1" type="ORF">SAMN05443529_13224</name>
</gene>
<keyword evidence="2" id="KW-1185">Reference proteome</keyword>
<protein>
    <submittedName>
        <fullName evidence="1">Uncharacterized protein</fullName>
    </submittedName>
</protein>